<dbReference type="Proteomes" id="UP000814033">
    <property type="component" value="Unassembled WGS sequence"/>
</dbReference>
<gene>
    <name evidence="1" type="ORF">FA95DRAFT_1490524</name>
</gene>
<organism evidence="1 2">
    <name type="scientific">Auriscalpium vulgare</name>
    <dbReference type="NCBI Taxonomy" id="40419"/>
    <lineage>
        <taxon>Eukaryota</taxon>
        <taxon>Fungi</taxon>
        <taxon>Dikarya</taxon>
        <taxon>Basidiomycota</taxon>
        <taxon>Agaricomycotina</taxon>
        <taxon>Agaricomycetes</taxon>
        <taxon>Russulales</taxon>
        <taxon>Auriscalpiaceae</taxon>
        <taxon>Auriscalpium</taxon>
    </lineage>
</organism>
<reference evidence="1" key="1">
    <citation type="submission" date="2021-02" db="EMBL/GenBank/DDBJ databases">
        <authorList>
            <consortium name="DOE Joint Genome Institute"/>
            <person name="Ahrendt S."/>
            <person name="Looney B.P."/>
            <person name="Miyauchi S."/>
            <person name="Morin E."/>
            <person name="Drula E."/>
            <person name="Courty P.E."/>
            <person name="Chicoki N."/>
            <person name="Fauchery L."/>
            <person name="Kohler A."/>
            <person name="Kuo A."/>
            <person name="Labutti K."/>
            <person name="Pangilinan J."/>
            <person name="Lipzen A."/>
            <person name="Riley R."/>
            <person name="Andreopoulos W."/>
            <person name="He G."/>
            <person name="Johnson J."/>
            <person name="Barry K.W."/>
            <person name="Grigoriev I.V."/>
            <person name="Nagy L."/>
            <person name="Hibbett D."/>
            <person name="Henrissat B."/>
            <person name="Matheny P.B."/>
            <person name="Labbe J."/>
            <person name="Martin F."/>
        </authorList>
    </citation>
    <scope>NUCLEOTIDE SEQUENCE</scope>
    <source>
        <strain evidence="1">FP105234-sp</strain>
    </source>
</reference>
<accession>A0ACB8RXA4</accession>
<name>A0ACB8RXA4_9AGAM</name>
<reference evidence="1" key="2">
    <citation type="journal article" date="2022" name="New Phytol.">
        <title>Evolutionary transition to the ectomycorrhizal habit in the genomes of a hyperdiverse lineage of mushroom-forming fungi.</title>
        <authorList>
            <person name="Looney B."/>
            <person name="Miyauchi S."/>
            <person name="Morin E."/>
            <person name="Drula E."/>
            <person name="Courty P.E."/>
            <person name="Kohler A."/>
            <person name="Kuo A."/>
            <person name="LaButti K."/>
            <person name="Pangilinan J."/>
            <person name="Lipzen A."/>
            <person name="Riley R."/>
            <person name="Andreopoulos W."/>
            <person name="He G."/>
            <person name="Johnson J."/>
            <person name="Nolan M."/>
            <person name="Tritt A."/>
            <person name="Barry K.W."/>
            <person name="Grigoriev I.V."/>
            <person name="Nagy L.G."/>
            <person name="Hibbett D."/>
            <person name="Henrissat B."/>
            <person name="Matheny P.B."/>
            <person name="Labbe J."/>
            <person name="Martin F.M."/>
        </authorList>
    </citation>
    <scope>NUCLEOTIDE SEQUENCE</scope>
    <source>
        <strain evidence="1">FP105234-sp</strain>
    </source>
</reference>
<proteinExistence type="predicted"/>
<evidence type="ECO:0000313" key="2">
    <source>
        <dbReference type="Proteomes" id="UP000814033"/>
    </source>
</evidence>
<dbReference type="EMBL" id="MU275883">
    <property type="protein sequence ID" value="KAI0048695.1"/>
    <property type="molecule type" value="Genomic_DNA"/>
</dbReference>
<keyword evidence="2" id="KW-1185">Reference proteome</keyword>
<comment type="caution">
    <text evidence="1">The sequence shown here is derived from an EMBL/GenBank/DDBJ whole genome shotgun (WGS) entry which is preliminary data.</text>
</comment>
<protein>
    <submittedName>
        <fullName evidence="1">NAD-P-binding protein</fullName>
    </submittedName>
</protein>
<sequence>MRLFAKAYHPQHDIPDLSGKVAIVTGANSGIGYHTALQLAAHGARVYLACRTPVKAHAAIETAEAAVPALKGSGRLAFLALDLASLRSCRRAAEDFVEKEGRLDILVNNAGRLSDEYLLTEDGIEQSVSVNHVGMSVFTHGLLGLLKKTAKQPDSDVRIVVVSSGAYRWAMKAPKFASLEDFNDFQGKEGSDDWWPKFTRYGTSKLMNLLWVPELQRRLDAENVPITVMALHPGTVSTDGLKAYSPWWLNVWISLTAITPTEGAHTTLFAATSKTVLAERAKFKGAYLEPFGRVVQPVRREVADRALATTLWETTEKIAADVLSRPKAG</sequence>
<evidence type="ECO:0000313" key="1">
    <source>
        <dbReference type="EMBL" id="KAI0048695.1"/>
    </source>
</evidence>